<dbReference type="Proteomes" id="UP000001025">
    <property type="component" value="Chromosome"/>
</dbReference>
<name>Q7UHM6_RHOBA</name>
<accession>Q7UHM6</accession>
<evidence type="ECO:0000256" key="2">
    <source>
        <dbReference type="SAM" id="SignalP"/>
    </source>
</evidence>
<evidence type="ECO:0000256" key="1">
    <source>
        <dbReference type="SAM" id="MobiDB-lite"/>
    </source>
</evidence>
<protein>
    <submittedName>
        <fullName evidence="3">Uncharacterized protein</fullName>
    </submittedName>
</protein>
<feature type="region of interest" description="Disordered" evidence="1">
    <location>
        <begin position="166"/>
        <end position="192"/>
    </location>
</feature>
<dbReference type="KEGG" id="rba:RB13106"/>
<dbReference type="InParanoid" id="Q7UHM6"/>
<keyword evidence="2" id="KW-0732">Signal</keyword>
<dbReference type="PATRIC" id="fig|243090.15.peg.6343"/>
<dbReference type="HOGENOM" id="CLU_1414187_0_0_0"/>
<dbReference type="PROSITE" id="PS51257">
    <property type="entry name" value="PROKAR_LIPOPROTEIN"/>
    <property type="match status" value="1"/>
</dbReference>
<evidence type="ECO:0000313" key="4">
    <source>
        <dbReference type="Proteomes" id="UP000001025"/>
    </source>
</evidence>
<dbReference type="RefSeq" id="WP_011124044.1">
    <property type="nucleotide sequence ID" value="NC_005027.1"/>
</dbReference>
<keyword evidence="4" id="KW-1185">Reference proteome</keyword>
<evidence type="ECO:0000313" key="3">
    <source>
        <dbReference type="EMBL" id="CAD77944.1"/>
    </source>
</evidence>
<organism evidence="3 4">
    <name type="scientific">Rhodopirellula baltica (strain DSM 10527 / NCIMB 13988 / SH1)</name>
    <dbReference type="NCBI Taxonomy" id="243090"/>
    <lineage>
        <taxon>Bacteria</taxon>
        <taxon>Pseudomonadati</taxon>
        <taxon>Planctomycetota</taxon>
        <taxon>Planctomycetia</taxon>
        <taxon>Pirellulales</taxon>
        <taxon>Pirellulaceae</taxon>
        <taxon>Rhodopirellula</taxon>
    </lineage>
</organism>
<sequence>MLNKPKMIGLAATSLAFALATTVGCTSRGGILGVDRCADIPAGAIPEPAGSKVCNWQTAQVTGAVADQTVLYNADFIGMSAELSPGATERMARNANSGLAVTQPSLIEPSGNHELDAARVNAVVGQLASFGITSPVVEVATPAALGLRGPQAERVASGFGAIRNSSSGTEAPISQPSGLGGQSFGSQVGGIF</sequence>
<feature type="compositionally biased region" description="Gly residues" evidence="1">
    <location>
        <begin position="178"/>
        <end position="192"/>
    </location>
</feature>
<proteinExistence type="predicted"/>
<dbReference type="EnsemblBacteria" id="CAD77944">
    <property type="protein sequence ID" value="CAD77944"/>
    <property type="gene ID" value="RB13106"/>
</dbReference>
<reference evidence="3 4" key="1">
    <citation type="journal article" date="2003" name="Proc. Natl. Acad. Sci. U.S.A.">
        <title>Complete genome sequence of the marine planctomycete Pirellula sp. strain 1.</title>
        <authorList>
            <person name="Gloeckner F.O."/>
            <person name="Kube M."/>
            <person name="Bauer M."/>
            <person name="Teeling H."/>
            <person name="Lombardot T."/>
            <person name="Ludwig W."/>
            <person name="Gade D."/>
            <person name="Beck A."/>
            <person name="Borzym K."/>
            <person name="Heitmann K."/>
            <person name="Rabus R."/>
            <person name="Schlesner H."/>
            <person name="Amann R."/>
            <person name="Reinhardt R."/>
        </authorList>
    </citation>
    <scope>NUCLEOTIDE SEQUENCE [LARGE SCALE GENOMIC DNA]</scope>
    <source>
        <strain evidence="4">DSM 10527 / NCIMB 13988 / SH1</strain>
    </source>
</reference>
<dbReference type="OrthoDB" id="287730at2"/>
<dbReference type="eggNOG" id="ENOG502ZVJ8">
    <property type="taxonomic scope" value="Bacteria"/>
</dbReference>
<dbReference type="AlphaFoldDB" id="Q7UHM6"/>
<feature type="compositionally biased region" description="Polar residues" evidence="1">
    <location>
        <begin position="166"/>
        <end position="177"/>
    </location>
</feature>
<feature type="signal peptide" evidence="2">
    <location>
        <begin position="1"/>
        <end position="20"/>
    </location>
</feature>
<gene>
    <name evidence="3" type="ordered locus">RB13106</name>
</gene>
<dbReference type="STRING" id="243090.RB13106"/>
<dbReference type="EMBL" id="BX294156">
    <property type="protein sequence ID" value="CAD77944.1"/>
    <property type="molecule type" value="Genomic_DNA"/>
</dbReference>
<feature type="chain" id="PRO_5004295347" evidence="2">
    <location>
        <begin position="21"/>
        <end position="192"/>
    </location>
</feature>